<organism evidence="2 3">
    <name type="scientific">Mytilus galloprovincialis</name>
    <name type="common">Mediterranean mussel</name>
    <dbReference type="NCBI Taxonomy" id="29158"/>
    <lineage>
        <taxon>Eukaryota</taxon>
        <taxon>Metazoa</taxon>
        <taxon>Spiralia</taxon>
        <taxon>Lophotrochozoa</taxon>
        <taxon>Mollusca</taxon>
        <taxon>Bivalvia</taxon>
        <taxon>Autobranchia</taxon>
        <taxon>Pteriomorphia</taxon>
        <taxon>Mytilida</taxon>
        <taxon>Mytiloidea</taxon>
        <taxon>Mytilidae</taxon>
        <taxon>Mytilinae</taxon>
        <taxon>Mytilus</taxon>
    </lineage>
</organism>
<feature type="compositionally biased region" description="Basic and acidic residues" evidence="1">
    <location>
        <begin position="63"/>
        <end position="80"/>
    </location>
</feature>
<feature type="compositionally biased region" description="Basic and acidic residues" evidence="1">
    <location>
        <begin position="116"/>
        <end position="147"/>
    </location>
</feature>
<reference evidence="2" key="1">
    <citation type="submission" date="2018-11" db="EMBL/GenBank/DDBJ databases">
        <authorList>
            <person name="Alioto T."/>
            <person name="Alioto T."/>
        </authorList>
    </citation>
    <scope>NUCLEOTIDE SEQUENCE</scope>
</reference>
<comment type="caution">
    <text evidence="2">The sequence shown here is derived from an EMBL/GenBank/DDBJ whole genome shotgun (WGS) entry which is preliminary data.</text>
</comment>
<dbReference type="Proteomes" id="UP000596742">
    <property type="component" value="Unassembled WGS sequence"/>
</dbReference>
<keyword evidence="3" id="KW-1185">Reference proteome</keyword>
<evidence type="ECO:0000256" key="1">
    <source>
        <dbReference type="SAM" id="MobiDB-lite"/>
    </source>
</evidence>
<evidence type="ECO:0000313" key="3">
    <source>
        <dbReference type="Proteomes" id="UP000596742"/>
    </source>
</evidence>
<dbReference type="AlphaFoldDB" id="A0A8B6H8D1"/>
<feature type="compositionally biased region" description="Basic residues" evidence="1">
    <location>
        <begin position="53"/>
        <end position="62"/>
    </location>
</feature>
<feature type="compositionally biased region" description="Basic residues" evidence="1">
    <location>
        <begin position="98"/>
        <end position="115"/>
    </location>
</feature>
<dbReference type="EMBL" id="UYJE01009612">
    <property type="protein sequence ID" value="VDI74890.1"/>
    <property type="molecule type" value="Genomic_DNA"/>
</dbReference>
<feature type="region of interest" description="Disordered" evidence="1">
    <location>
        <begin position="1"/>
        <end position="256"/>
    </location>
</feature>
<name>A0A8B6H8D1_MYTGA</name>
<gene>
    <name evidence="2" type="ORF">MGAL_10B037965</name>
</gene>
<feature type="compositionally biased region" description="Basic and acidic residues" evidence="1">
    <location>
        <begin position="19"/>
        <end position="38"/>
    </location>
</feature>
<proteinExistence type="predicted"/>
<feature type="compositionally biased region" description="Polar residues" evidence="1">
    <location>
        <begin position="209"/>
        <end position="219"/>
    </location>
</feature>
<sequence length="256" mass="29315">MSTRETAGRKMVKVQRGGDLSRDRVTNKPEGVKEKDSETAGQQGIKEMAGKSPQRKKGITNKKNKEESQRKPRTREDQRMQIRTKRCPYTGMRERMKQRSYKRKKQNQKNKRKGERKGLRGNESTDNRKMVKKTEYCIIKAQREKGVARKYASQHKEEEPRKKRTTHKMQGNGGVTKKERNKGGAKEKHDRSWRGKGSPKGNDIRQGQRTETQSRTGTGKTDEVAPPPPDWKRGGSEHGMNYAPTGRRGDGSRPAT</sequence>
<feature type="compositionally biased region" description="Basic and acidic residues" evidence="1">
    <location>
        <begin position="247"/>
        <end position="256"/>
    </location>
</feature>
<feature type="compositionally biased region" description="Basic and acidic residues" evidence="1">
    <location>
        <begin position="176"/>
        <end position="193"/>
    </location>
</feature>
<protein>
    <submittedName>
        <fullName evidence="2">Uncharacterized protein</fullName>
    </submittedName>
</protein>
<evidence type="ECO:0000313" key="2">
    <source>
        <dbReference type="EMBL" id="VDI74890.1"/>
    </source>
</evidence>
<accession>A0A8B6H8D1</accession>